<feature type="region of interest" description="Disordered" evidence="8">
    <location>
        <begin position="282"/>
        <end position="326"/>
    </location>
</feature>
<evidence type="ECO:0000256" key="1">
    <source>
        <dbReference type="ARBA" id="ARBA00004651"/>
    </source>
</evidence>
<evidence type="ECO:0000313" key="10">
    <source>
        <dbReference type="EMBL" id="KAF6752197.1"/>
    </source>
</evidence>
<dbReference type="EMBL" id="JACGCI010000045">
    <property type="protein sequence ID" value="KAF6752197.1"/>
    <property type="molecule type" value="Genomic_DNA"/>
</dbReference>
<protein>
    <submittedName>
        <fullName evidence="10">Bestrophin, RFP-TM, chloride channel-domain-containing protein</fullName>
    </submittedName>
</protein>
<keyword evidence="3" id="KW-1003">Cell membrane</keyword>
<evidence type="ECO:0000313" key="11">
    <source>
        <dbReference type="Proteomes" id="UP000521943"/>
    </source>
</evidence>
<keyword evidence="7 9" id="KW-0472">Membrane</keyword>
<keyword evidence="5 9" id="KW-1133">Transmembrane helix</keyword>
<comment type="subcellular location">
    <subcellularLocation>
        <location evidence="1">Cell membrane</location>
        <topology evidence="1">Multi-pass membrane protein</topology>
    </subcellularLocation>
</comment>
<accession>A0A8H6HTQ0</accession>
<dbReference type="PANTHER" id="PTHR33281">
    <property type="entry name" value="UPF0187 PROTEIN YNEE"/>
    <property type="match status" value="1"/>
</dbReference>
<feature type="compositionally biased region" description="Polar residues" evidence="8">
    <location>
        <begin position="282"/>
        <end position="293"/>
    </location>
</feature>
<keyword evidence="4 9" id="KW-0812">Transmembrane</keyword>
<sequence>MADKAKRSMTGNHRLLPASRPTSASLEHIPRVPTYTLITWTFGRGSVIWRIWPAILLHTLFASAITVLSIRGIVHLEIPNIMLTVLGVVIGFVISYRATSGYERYWLGRGYWSDIVKNSRVLSRLIWFHVPARLSPKTPEEVQAGQQQRTVKEMKKVMAEKSMALDLVYGFSLAVKHHLRGETGIYYEDLYHLVRPLHDHEHTADNERRHNTSTDLLSPRRGHRITTQVSAAQSGIPITAVPPTPLVASTSKDSYQPPAAERPTADPMVPLINAYGTFDPSILTNRSVPSTSQRPRERSASPASHFSSISSINQPLLPSTQPPKQDVMNKVSRDLIPFAGLMTSIKRIIGFQGPEEASGEHVGDEDDDFNDAYVAKRRWQGPVQSGLHMKHHPKVAGDGENLPLEIVRCLSEWFSVLEDRGTVPGTSMGTMVATLASFEDSLTGLERILTTPLPFVYSVHIRFGFCSTVWLYLFFLPFQLVNQFAYYTIPGVAIAAFIYLGFVAAGEEIEQPFGYDDNDLDLDLFCKSIIGLDINHLKTSPALNSYLGPLQEDPQVLHRRSLTLNEITSSTAVDDIEDAEATASPVSAP</sequence>
<feature type="transmembrane region" description="Helical" evidence="9">
    <location>
        <begin position="51"/>
        <end position="74"/>
    </location>
</feature>
<dbReference type="GO" id="GO:0005886">
    <property type="term" value="C:plasma membrane"/>
    <property type="evidence" value="ECO:0007669"/>
    <property type="project" value="UniProtKB-SubCell"/>
</dbReference>
<feature type="compositionally biased region" description="Polar residues" evidence="8">
    <location>
        <begin position="313"/>
        <end position="323"/>
    </location>
</feature>
<evidence type="ECO:0000256" key="6">
    <source>
        <dbReference type="ARBA" id="ARBA00023065"/>
    </source>
</evidence>
<dbReference type="Pfam" id="PF25539">
    <property type="entry name" value="Bestrophin_2"/>
    <property type="match status" value="2"/>
</dbReference>
<feature type="transmembrane region" description="Helical" evidence="9">
    <location>
        <begin position="484"/>
        <end position="505"/>
    </location>
</feature>
<dbReference type="InterPro" id="IPR044669">
    <property type="entry name" value="YneE/VCCN1/2-like"/>
</dbReference>
<dbReference type="AlphaFoldDB" id="A0A8H6HTQ0"/>
<feature type="transmembrane region" description="Helical" evidence="9">
    <location>
        <begin position="80"/>
        <end position="99"/>
    </location>
</feature>
<keyword evidence="11" id="KW-1185">Reference proteome</keyword>
<dbReference type="PANTHER" id="PTHR33281:SF19">
    <property type="entry name" value="VOLTAGE-DEPENDENT ANION CHANNEL-FORMING PROTEIN YNEE"/>
    <property type="match status" value="1"/>
</dbReference>
<evidence type="ECO:0000256" key="5">
    <source>
        <dbReference type="ARBA" id="ARBA00022989"/>
    </source>
</evidence>
<reference evidence="10 11" key="1">
    <citation type="submission" date="2020-07" db="EMBL/GenBank/DDBJ databases">
        <title>Comparative genomics of pyrophilous fungi reveals a link between fire events and developmental genes.</title>
        <authorList>
            <consortium name="DOE Joint Genome Institute"/>
            <person name="Steindorff A.S."/>
            <person name="Carver A."/>
            <person name="Calhoun S."/>
            <person name="Stillman K."/>
            <person name="Liu H."/>
            <person name="Lipzen A."/>
            <person name="Pangilinan J."/>
            <person name="Labutti K."/>
            <person name="Bruns T.D."/>
            <person name="Grigoriev I.V."/>
        </authorList>
    </citation>
    <scope>NUCLEOTIDE SEQUENCE [LARGE SCALE GENOMIC DNA]</scope>
    <source>
        <strain evidence="10 11">CBS 144469</strain>
    </source>
</reference>
<evidence type="ECO:0000256" key="4">
    <source>
        <dbReference type="ARBA" id="ARBA00022692"/>
    </source>
</evidence>
<name>A0A8H6HTQ0_9AGAR</name>
<dbReference type="Proteomes" id="UP000521943">
    <property type="component" value="Unassembled WGS sequence"/>
</dbReference>
<feature type="region of interest" description="Disordered" evidence="8">
    <location>
        <begin position="245"/>
        <end position="266"/>
    </location>
</feature>
<gene>
    <name evidence="10" type="ORF">DFP72DRAFT_815447</name>
</gene>
<organism evidence="10 11">
    <name type="scientific">Ephemerocybe angulata</name>
    <dbReference type="NCBI Taxonomy" id="980116"/>
    <lineage>
        <taxon>Eukaryota</taxon>
        <taxon>Fungi</taxon>
        <taxon>Dikarya</taxon>
        <taxon>Basidiomycota</taxon>
        <taxon>Agaricomycotina</taxon>
        <taxon>Agaricomycetes</taxon>
        <taxon>Agaricomycetidae</taxon>
        <taxon>Agaricales</taxon>
        <taxon>Agaricineae</taxon>
        <taxon>Psathyrellaceae</taxon>
        <taxon>Ephemerocybe</taxon>
    </lineage>
</organism>
<proteinExistence type="predicted"/>
<keyword evidence="6" id="KW-0406">Ion transport</keyword>
<keyword evidence="2" id="KW-0813">Transport</keyword>
<evidence type="ECO:0000256" key="8">
    <source>
        <dbReference type="SAM" id="MobiDB-lite"/>
    </source>
</evidence>
<feature type="transmembrane region" description="Helical" evidence="9">
    <location>
        <begin position="455"/>
        <end position="478"/>
    </location>
</feature>
<evidence type="ECO:0000256" key="9">
    <source>
        <dbReference type="SAM" id="Phobius"/>
    </source>
</evidence>
<evidence type="ECO:0000256" key="7">
    <source>
        <dbReference type="ARBA" id="ARBA00023136"/>
    </source>
</evidence>
<feature type="compositionally biased region" description="Low complexity" evidence="8">
    <location>
        <begin position="300"/>
        <end position="312"/>
    </location>
</feature>
<evidence type="ECO:0000256" key="3">
    <source>
        <dbReference type="ARBA" id="ARBA00022475"/>
    </source>
</evidence>
<evidence type="ECO:0000256" key="2">
    <source>
        <dbReference type="ARBA" id="ARBA00022448"/>
    </source>
</evidence>
<dbReference type="GO" id="GO:0005254">
    <property type="term" value="F:chloride channel activity"/>
    <property type="evidence" value="ECO:0007669"/>
    <property type="project" value="InterPro"/>
</dbReference>
<dbReference type="OrthoDB" id="1368at2759"/>
<comment type="caution">
    <text evidence="10">The sequence shown here is derived from an EMBL/GenBank/DDBJ whole genome shotgun (WGS) entry which is preliminary data.</text>
</comment>